<organism evidence="5 6">
    <name type="scientific">Caenorhabditis auriculariae</name>
    <dbReference type="NCBI Taxonomy" id="2777116"/>
    <lineage>
        <taxon>Eukaryota</taxon>
        <taxon>Metazoa</taxon>
        <taxon>Ecdysozoa</taxon>
        <taxon>Nematoda</taxon>
        <taxon>Chromadorea</taxon>
        <taxon>Rhabditida</taxon>
        <taxon>Rhabditina</taxon>
        <taxon>Rhabditomorpha</taxon>
        <taxon>Rhabditoidea</taxon>
        <taxon>Rhabditidae</taxon>
        <taxon>Peloderinae</taxon>
        <taxon>Caenorhabditis</taxon>
    </lineage>
</organism>
<proteinExistence type="predicted"/>
<reference evidence="5" key="1">
    <citation type="submission" date="2020-10" db="EMBL/GenBank/DDBJ databases">
        <authorList>
            <person name="Kikuchi T."/>
        </authorList>
    </citation>
    <scope>NUCLEOTIDE SEQUENCE</scope>
    <source>
        <strain evidence="5">NKZ352</strain>
    </source>
</reference>
<keyword evidence="2" id="KW-0175">Coiled coil</keyword>
<evidence type="ECO:0000313" key="5">
    <source>
        <dbReference type="EMBL" id="CAD6193740.1"/>
    </source>
</evidence>
<feature type="region of interest" description="Disordered" evidence="3">
    <location>
        <begin position="713"/>
        <end position="825"/>
    </location>
</feature>
<dbReference type="AlphaFoldDB" id="A0A8S1HKG9"/>
<dbReference type="EMBL" id="CAJGYM010000038">
    <property type="protein sequence ID" value="CAD6193740.1"/>
    <property type="molecule type" value="Genomic_DNA"/>
</dbReference>
<evidence type="ECO:0000256" key="2">
    <source>
        <dbReference type="SAM" id="Coils"/>
    </source>
</evidence>
<protein>
    <recommendedName>
        <fullName evidence="4">Rap-GAP domain-containing protein</fullName>
    </recommendedName>
</protein>
<dbReference type="Pfam" id="PF02145">
    <property type="entry name" value="Rap_GAP"/>
    <property type="match status" value="1"/>
</dbReference>
<evidence type="ECO:0000259" key="4">
    <source>
        <dbReference type="PROSITE" id="PS50085"/>
    </source>
</evidence>
<feature type="coiled-coil region" evidence="2">
    <location>
        <begin position="848"/>
        <end position="903"/>
    </location>
</feature>
<keyword evidence="1" id="KW-0343">GTPase activation</keyword>
<dbReference type="SUPFAM" id="SSF111347">
    <property type="entry name" value="Rap/Ran-GAP"/>
    <property type="match status" value="1"/>
</dbReference>
<dbReference type="InterPro" id="IPR035974">
    <property type="entry name" value="Rap/Ran-GAP_sf"/>
</dbReference>
<dbReference type="GO" id="GO:0005737">
    <property type="term" value="C:cytoplasm"/>
    <property type="evidence" value="ECO:0007669"/>
    <property type="project" value="TreeGrafter"/>
</dbReference>
<dbReference type="InterPro" id="IPR050989">
    <property type="entry name" value="Rap1_Ran_GAP"/>
</dbReference>
<gene>
    <name evidence="5" type="ORF">CAUJ_LOCUS9659</name>
</gene>
<dbReference type="InterPro" id="IPR000331">
    <property type="entry name" value="Rap/Ran_GAP_dom"/>
</dbReference>
<feature type="compositionally biased region" description="Low complexity" evidence="3">
    <location>
        <begin position="735"/>
        <end position="744"/>
    </location>
</feature>
<dbReference type="Pfam" id="PF21022">
    <property type="entry name" value="Rap-GAP_dimer"/>
    <property type="match status" value="1"/>
</dbReference>
<dbReference type="Gene3D" id="3.40.50.11210">
    <property type="entry name" value="Rap/Ran-GAP"/>
    <property type="match status" value="1"/>
</dbReference>
<dbReference type="GO" id="GO:0051056">
    <property type="term" value="P:regulation of small GTPase mediated signal transduction"/>
    <property type="evidence" value="ECO:0007669"/>
    <property type="project" value="InterPro"/>
</dbReference>
<comment type="caution">
    <text evidence="5">The sequence shown here is derived from an EMBL/GenBank/DDBJ whole genome shotgun (WGS) entry which is preliminary data.</text>
</comment>
<keyword evidence="6" id="KW-1185">Reference proteome</keyword>
<dbReference type="PANTHER" id="PTHR15711">
    <property type="entry name" value="RAP GTPASE-ACTIVATING PROTEIN"/>
    <property type="match status" value="1"/>
</dbReference>
<dbReference type="Gene3D" id="6.10.140.210">
    <property type="match status" value="1"/>
</dbReference>
<feature type="region of interest" description="Disordered" evidence="3">
    <location>
        <begin position="105"/>
        <end position="133"/>
    </location>
</feature>
<evidence type="ECO:0000256" key="3">
    <source>
        <dbReference type="SAM" id="MobiDB-lite"/>
    </source>
</evidence>
<feature type="compositionally biased region" description="Basic and acidic residues" evidence="3">
    <location>
        <begin position="767"/>
        <end position="781"/>
    </location>
</feature>
<sequence>MSPYRGSSSSSSTPTSFLPRLVSQSELAADVAIAVAEAALARLTVPKPRHKVPSKFSQSAPSTPSALRRRATAFFRRRTPSPMKFIDSSEDEDDLEFLRAMNNAEKRYSQPVPPRRRPARPAPSLGIIREPQESFEKEPRKLTIFEPPKGVSKAVSMECITSRAARIGPIPKPPPRRLNNRRSSCFELNKDDEFKVMVADKLLSAMDNLKKAENEAVKWRSTESLSKEATPSRRRLSSIGGAKGPLEMFSNLVAKRNTVRHMSMVVSPPVLISSTCSAVELDLLPSIHHDLRHSDLQKNGENKSNNQLTRDVMNEILTRVGPYPQIVLPSNGFWMDGVGQNSHGMDDQVMSLGINSCARFKLETDETSHCYRRHFFREGSGRPLVLSVRTEVISSHDHFRIMLRTRKGTIHEIVSASALADRPSASRMAKLLCEEITTELFSPVAFPGGSELIVQYDEHVLTNTYKFGVIYQKGGQTTEEQLFGNVHGSPAFDEFLSVIGETIPLCGFQGYRGGLDTAHNQTGQNSVYTEFKGRELMFHVSTMLPFTVGDAQQLQRKRHIGNDIVAIVFQEANTPFAPDMIASNFLHAYVVVQPVDPLTDRVRYRVSVAARDDVPFFGPTLPAPSIFKRGQDFRNFILTKLINAENAAYKSAKFAKLAERTRASLLDGLHANLRERAEFYASPLLESAAPASPASPSHNGILSSVKKAIIGRSRSVSQEVHHPQRTISVNLPPRTTTISTATSTPKRGAQREMSSSSSTASARTHSPARDDSSEGRFDRPPMCRHTSLKSVPMTRHEWEVSSMESPENEHDSDTGMESMSSTELSNQTRASSCTFCVDDLHATETKRLEHLIEDVSRLQTEKTDLLRQNVSCKTDIKKLKDRQSCLSEELDRANDEIARLRRMLKKPLSDLAPVHAPLERSYSDVSV</sequence>
<evidence type="ECO:0000313" key="6">
    <source>
        <dbReference type="Proteomes" id="UP000835052"/>
    </source>
</evidence>
<feature type="compositionally biased region" description="Low complexity" evidence="3">
    <location>
        <begin position="754"/>
        <end position="765"/>
    </location>
</feature>
<evidence type="ECO:0000256" key="1">
    <source>
        <dbReference type="ARBA" id="ARBA00022468"/>
    </source>
</evidence>
<dbReference type="FunFam" id="3.40.50.11210:FF:000001">
    <property type="entry name" value="Ral GTPase-activating protein subunit alpha-1 isoform 1"/>
    <property type="match status" value="1"/>
</dbReference>
<dbReference type="GO" id="GO:0005096">
    <property type="term" value="F:GTPase activator activity"/>
    <property type="evidence" value="ECO:0007669"/>
    <property type="project" value="UniProtKB-KW"/>
</dbReference>
<dbReference type="PROSITE" id="PS50085">
    <property type="entry name" value="RAPGAP"/>
    <property type="match status" value="1"/>
</dbReference>
<accession>A0A8S1HKG9</accession>
<dbReference type="Proteomes" id="UP000835052">
    <property type="component" value="Unassembled WGS sequence"/>
</dbReference>
<dbReference type="OrthoDB" id="2499658at2759"/>
<feature type="domain" description="Rap-GAP" evidence="4">
    <location>
        <begin position="453"/>
        <end position="669"/>
    </location>
</feature>
<name>A0A8S1HKG9_9PELO</name>
<dbReference type="PANTHER" id="PTHR15711:SF32">
    <property type="entry name" value="RAP GTPASE ACTIVATING PROTEIN 1, ISOFORM H"/>
    <property type="match status" value="1"/>
</dbReference>
<feature type="compositionally biased region" description="Polar residues" evidence="3">
    <location>
        <begin position="815"/>
        <end position="825"/>
    </location>
</feature>